<dbReference type="Proteomes" id="UP000076761">
    <property type="component" value="Unassembled WGS sequence"/>
</dbReference>
<accession>A0A165W7Y6</accession>
<evidence type="ECO:0000313" key="2">
    <source>
        <dbReference type="EMBL" id="KZT30807.1"/>
    </source>
</evidence>
<dbReference type="OrthoDB" id="3226575at2759"/>
<dbReference type="STRING" id="1314782.A0A165W7Y6"/>
<dbReference type="Pfam" id="PF12937">
    <property type="entry name" value="F-box-like"/>
    <property type="match status" value="1"/>
</dbReference>
<organism evidence="2 3">
    <name type="scientific">Neolentinus lepideus HHB14362 ss-1</name>
    <dbReference type="NCBI Taxonomy" id="1314782"/>
    <lineage>
        <taxon>Eukaryota</taxon>
        <taxon>Fungi</taxon>
        <taxon>Dikarya</taxon>
        <taxon>Basidiomycota</taxon>
        <taxon>Agaricomycotina</taxon>
        <taxon>Agaricomycetes</taxon>
        <taxon>Gloeophyllales</taxon>
        <taxon>Gloeophyllaceae</taxon>
        <taxon>Neolentinus</taxon>
    </lineage>
</organism>
<dbReference type="Gene3D" id="3.80.10.10">
    <property type="entry name" value="Ribonuclease Inhibitor"/>
    <property type="match status" value="1"/>
</dbReference>
<dbReference type="PANTHER" id="PTHR38926:SF5">
    <property type="entry name" value="F-BOX AND LEUCINE-RICH REPEAT PROTEIN 6"/>
    <property type="match status" value="1"/>
</dbReference>
<dbReference type="AlphaFoldDB" id="A0A165W7Y6"/>
<protein>
    <recommendedName>
        <fullName evidence="1">F-box domain-containing protein</fullName>
    </recommendedName>
</protein>
<gene>
    <name evidence="2" type="ORF">NEOLEDRAFT_1126435</name>
</gene>
<dbReference type="InParanoid" id="A0A165W7Y6"/>
<dbReference type="SUPFAM" id="SSF52047">
    <property type="entry name" value="RNI-like"/>
    <property type="match status" value="1"/>
</dbReference>
<keyword evidence="3" id="KW-1185">Reference proteome</keyword>
<dbReference type="PANTHER" id="PTHR38926">
    <property type="entry name" value="F-BOX DOMAIN CONTAINING PROTEIN, EXPRESSED"/>
    <property type="match status" value="1"/>
</dbReference>
<sequence>MATSYVVSNAVSDPFIVPQTNPTAPYKVPSVRDPPPLPSLRTATTREYRYKWMDQNILRYRLMMEEEPTEKYSEDQVQAIRDRATEYKRRLDIILTVPESDYWRRQDAYDGFSFARYILLWRIFPINDLPSEILTHIFRFVALSVQSSADALLIRLHLTWVCRHWRAIAIADPILWSSIHFRLKKDDTLIPPSIAMQRSLAFLERASNTTLDILISAIPQDWGMPMHSHKSGLIDPKVVDRVLKRIASKVSQLRTLTTNLENPVCDYALKVLYDAITEGTIPTRLRHFELRRTQTRNNADPPKSAHEPPLPFLGSQLPALSNLILDGISVDWAQSSFGNVTALELSSTHCRDLPLYDTELIRILKACPNVEDLKLGPGRNPLQIQGHEIEPITLHKLQSFALYESSPTNSMRIASLINAPHVESLIILSMGPNDCTPLYSMLTGRYPELRSLVLEGTRHLDEDSTTHVLAGWFLSMPELRFLSVKDVSHDNRVYDGILSNPSVGLSSNLITLGKDDPESDSRAWEAHQHICPKLEILECRNIESSGHVLEFAATRKEVGVPLKKIYISEGFLRDLERDELQDFQDVTDLWVLPRNMFAPELIKMQQSKSGHDTSIVWI</sequence>
<dbReference type="EMBL" id="KV425551">
    <property type="protein sequence ID" value="KZT30807.1"/>
    <property type="molecule type" value="Genomic_DNA"/>
</dbReference>
<name>A0A165W7Y6_9AGAM</name>
<evidence type="ECO:0000313" key="3">
    <source>
        <dbReference type="Proteomes" id="UP000076761"/>
    </source>
</evidence>
<dbReference type="InterPro" id="IPR032675">
    <property type="entry name" value="LRR_dom_sf"/>
</dbReference>
<evidence type="ECO:0000259" key="1">
    <source>
        <dbReference type="Pfam" id="PF12937"/>
    </source>
</evidence>
<reference evidence="2 3" key="1">
    <citation type="journal article" date="2016" name="Mol. Biol. Evol.">
        <title>Comparative Genomics of Early-Diverging Mushroom-Forming Fungi Provides Insights into the Origins of Lignocellulose Decay Capabilities.</title>
        <authorList>
            <person name="Nagy L.G."/>
            <person name="Riley R."/>
            <person name="Tritt A."/>
            <person name="Adam C."/>
            <person name="Daum C."/>
            <person name="Floudas D."/>
            <person name="Sun H."/>
            <person name="Yadav J.S."/>
            <person name="Pangilinan J."/>
            <person name="Larsson K.H."/>
            <person name="Matsuura K."/>
            <person name="Barry K."/>
            <person name="Labutti K."/>
            <person name="Kuo R."/>
            <person name="Ohm R.A."/>
            <person name="Bhattacharya S.S."/>
            <person name="Shirouzu T."/>
            <person name="Yoshinaga Y."/>
            <person name="Martin F.M."/>
            <person name="Grigoriev I.V."/>
            <person name="Hibbett D.S."/>
        </authorList>
    </citation>
    <scope>NUCLEOTIDE SEQUENCE [LARGE SCALE GENOMIC DNA]</scope>
    <source>
        <strain evidence="2 3">HHB14362 ss-1</strain>
    </source>
</reference>
<dbReference type="SUPFAM" id="SSF81383">
    <property type="entry name" value="F-box domain"/>
    <property type="match status" value="1"/>
</dbReference>
<proteinExistence type="predicted"/>
<dbReference type="InterPro" id="IPR036047">
    <property type="entry name" value="F-box-like_dom_sf"/>
</dbReference>
<dbReference type="Gene3D" id="1.20.1280.50">
    <property type="match status" value="1"/>
</dbReference>
<dbReference type="InterPro" id="IPR001810">
    <property type="entry name" value="F-box_dom"/>
</dbReference>
<feature type="domain" description="F-box" evidence="1">
    <location>
        <begin position="126"/>
        <end position="182"/>
    </location>
</feature>